<feature type="region of interest" description="Disordered" evidence="1">
    <location>
        <begin position="1"/>
        <end position="39"/>
    </location>
</feature>
<dbReference type="Proteomes" id="UP001487740">
    <property type="component" value="Unassembled WGS sequence"/>
</dbReference>
<dbReference type="EMBL" id="JARAKH010000038">
    <property type="protein sequence ID" value="KAK8383079.1"/>
    <property type="molecule type" value="Genomic_DNA"/>
</dbReference>
<proteinExistence type="predicted"/>
<protein>
    <submittedName>
        <fullName evidence="2">Uncharacterized protein</fullName>
    </submittedName>
</protein>
<gene>
    <name evidence="2" type="ORF">O3P69_011534</name>
</gene>
<accession>A0AAW0T743</accession>
<organism evidence="2 3">
    <name type="scientific">Scylla paramamosain</name>
    <name type="common">Mud crab</name>
    <dbReference type="NCBI Taxonomy" id="85552"/>
    <lineage>
        <taxon>Eukaryota</taxon>
        <taxon>Metazoa</taxon>
        <taxon>Ecdysozoa</taxon>
        <taxon>Arthropoda</taxon>
        <taxon>Crustacea</taxon>
        <taxon>Multicrustacea</taxon>
        <taxon>Malacostraca</taxon>
        <taxon>Eumalacostraca</taxon>
        <taxon>Eucarida</taxon>
        <taxon>Decapoda</taxon>
        <taxon>Pleocyemata</taxon>
        <taxon>Brachyura</taxon>
        <taxon>Eubrachyura</taxon>
        <taxon>Portunoidea</taxon>
        <taxon>Portunidae</taxon>
        <taxon>Portuninae</taxon>
        <taxon>Scylla</taxon>
    </lineage>
</organism>
<dbReference type="AlphaFoldDB" id="A0AAW0T743"/>
<evidence type="ECO:0000313" key="3">
    <source>
        <dbReference type="Proteomes" id="UP001487740"/>
    </source>
</evidence>
<reference evidence="2 3" key="1">
    <citation type="submission" date="2023-03" db="EMBL/GenBank/DDBJ databases">
        <title>High-quality genome of Scylla paramamosain provides insights in environmental adaptation.</title>
        <authorList>
            <person name="Zhang L."/>
        </authorList>
    </citation>
    <scope>NUCLEOTIDE SEQUENCE [LARGE SCALE GENOMIC DNA]</scope>
    <source>
        <strain evidence="2">LZ_2023a</strain>
        <tissue evidence="2">Muscle</tissue>
    </source>
</reference>
<keyword evidence="3" id="KW-1185">Reference proteome</keyword>
<evidence type="ECO:0000313" key="2">
    <source>
        <dbReference type="EMBL" id="KAK8383079.1"/>
    </source>
</evidence>
<comment type="caution">
    <text evidence="2">The sequence shown here is derived from an EMBL/GenBank/DDBJ whole genome shotgun (WGS) entry which is preliminary data.</text>
</comment>
<evidence type="ECO:0000256" key="1">
    <source>
        <dbReference type="SAM" id="MobiDB-lite"/>
    </source>
</evidence>
<feature type="compositionally biased region" description="Basic and acidic residues" evidence="1">
    <location>
        <begin position="12"/>
        <end position="24"/>
    </location>
</feature>
<sequence>MKLLPLGEEGSEDHQHQHGHEHTAAHPAGEEAASGGGGWGEAAGTVWEGVAGGGKGKASLSLVVKACSSPPRHTCGRMRSSVFVAVLVLVVLAALLTQGQELHVPEREGAVATLAARILKVVHGPQEAAAGLPHKRNSELINSLLGLSPLMNEAGRR</sequence>
<name>A0AAW0T743_SCYPA</name>